<reference evidence="1 2" key="2">
    <citation type="journal article" date="2009" name="Nature">
        <title>A single regulatory gene is sufficient to alter bacterial host range.</title>
        <authorList>
            <person name="Mandel M.J."/>
            <person name="Wollenberg M.S."/>
            <person name="Stabb E.V."/>
            <person name="Visick K.L."/>
            <person name="Ruby E.G."/>
        </authorList>
    </citation>
    <scope>NUCLEOTIDE SEQUENCE [LARGE SCALE GENOMIC DNA]</scope>
    <source>
        <strain evidence="1 2">MJ11</strain>
        <plasmid evidence="2">Plasmid pMJ100</plasmid>
    </source>
</reference>
<dbReference type="AlphaFoldDB" id="B5EVW9"/>
<geneLocation type="plasmid" evidence="1 2">
    <name>pMJ100</name>
</geneLocation>
<dbReference type="Proteomes" id="UP000001857">
    <property type="component" value="Plasmid pMJ100"/>
</dbReference>
<sequence>MLSELYTQNEMVIFFEWCSENIDTYEELDCSESIHCYVDNDDMIGGWAGDIQQYFLKDSDITKKLLSRCFQKRPSTPSAFYLNVM</sequence>
<dbReference type="EMBL" id="CP001134">
    <property type="protein sequence ID" value="ACH64669.1"/>
    <property type="molecule type" value="Genomic_DNA"/>
</dbReference>
<reference evidence="2" key="1">
    <citation type="submission" date="2008-08" db="EMBL/GenBank/DDBJ databases">
        <title>Complete sequence of Vibrio fischeri strain MJ11.</title>
        <authorList>
            <person name="Mandel M.J."/>
            <person name="Stabb E.V."/>
            <person name="Ruby E.G."/>
            <person name="Ferriera S."/>
            <person name="Johnson J."/>
            <person name="Kravitz S."/>
            <person name="Beeson K."/>
            <person name="Sutton G."/>
            <person name="Rogers Y.-H."/>
            <person name="Friedman R."/>
            <person name="Frazier M."/>
            <person name="Venter J.C."/>
        </authorList>
    </citation>
    <scope>NUCLEOTIDE SEQUENCE [LARGE SCALE GENOMIC DNA]</scope>
    <source>
        <strain evidence="2">MJ11</strain>
        <plasmid evidence="2">Plasmid pMJ100</plasmid>
    </source>
</reference>
<proteinExistence type="predicted"/>
<dbReference type="KEGG" id="vfm:VFMJ11_B0026"/>
<evidence type="ECO:0000313" key="1">
    <source>
        <dbReference type="EMBL" id="ACH64669.1"/>
    </source>
</evidence>
<evidence type="ECO:0000313" key="2">
    <source>
        <dbReference type="Proteomes" id="UP000001857"/>
    </source>
</evidence>
<protein>
    <submittedName>
        <fullName evidence="1">Uncharacterized protein</fullName>
    </submittedName>
</protein>
<accession>B5EVW9</accession>
<organism evidence="1 2">
    <name type="scientific">Aliivibrio fischeri (strain MJ11)</name>
    <name type="common">Vibrio fischeri</name>
    <dbReference type="NCBI Taxonomy" id="388396"/>
    <lineage>
        <taxon>Bacteria</taxon>
        <taxon>Pseudomonadati</taxon>
        <taxon>Pseudomonadota</taxon>
        <taxon>Gammaproteobacteria</taxon>
        <taxon>Vibrionales</taxon>
        <taxon>Vibrionaceae</taxon>
        <taxon>Aliivibrio</taxon>
    </lineage>
</organism>
<dbReference type="HOGENOM" id="CLU_2511775_0_0_6"/>
<name>B5EVW9_ALIFM</name>
<keyword evidence="1" id="KW-0614">Plasmid</keyword>
<gene>
    <name evidence="1" type="ordered locus">VFMJ11_B0026</name>
</gene>